<dbReference type="GO" id="GO:0032259">
    <property type="term" value="P:methylation"/>
    <property type="evidence" value="ECO:0007669"/>
    <property type="project" value="UniProtKB-KW"/>
</dbReference>
<dbReference type="Proteomes" id="UP000184476">
    <property type="component" value="Unassembled WGS sequence"/>
</dbReference>
<protein>
    <submittedName>
        <fullName evidence="4">O-methyltransferase</fullName>
    </submittedName>
</protein>
<dbReference type="InterPro" id="IPR002935">
    <property type="entry name" value="SAM_O-MeTrfase"/>
</dbReference>
<proteinExistence type="predicted"/>
<dbReference type="STRING" id="112248.SAMN05444392_11127"/>
<dbReference type="AlphaFoldDB" id="A0A1M4ZXB5"/>
<evidence type="ECO:0000256" key="3">
    <source>
        <dbReference type="ARBA" id="ARBA00022691"/>
    </source>
</evidence>
<evidence type="ECO:0000313" key="5">
    <source>
        <dbReference type="Proteomes" id="UP000184476"/>
    </source>
</evidence>
<dbReference type="PROSITE" id="PS51682">
    <property type="entry name" value="SAM_OMT_I"/>
    <property type="match status" value="1"/>
</dbReference>
<dbReference type="RefSeq" id="WP_073156245.1">
    <property type="nucleotide sequence ID" value="NZ_FQVL01000011.1"/>
</dbReference>
<evidence type="ECO:0000256" key="2">
    <source>
        <dbReference type="ARBA" id="ARBA00022679"/>
    </source>
</evidence>
<evidence type="ECO:0000256" key="1">
    <source>
        <dbReference type="ARBA" id="ARBA00022603"/>
    </source>
</evidence>
<organism evidence="4 5">
    <name type="scientific">Seinonella peptonophila</name>
    <dbReference type="NCBI Taxonomy" id="112248"/>
    <lineage>
        <taxon>Bacteria</taxon>
        <taxon>Bacillati</taxon>
        <taxon>Bacillota</taxon>
        <taxon>Bacilli</taxon>
        <taxon>Bacillales</taxon>
        <taxon>Thermoactinomycetaceae</taxon>
        <taxon>Seinonella</taxon>
    </lineage>
</organism>
<keyword evidence="1 4" id="KW-0489">Methyltransferase</keyword>
<dbReference type="SUPFAM" id="SSF53335">
    <property type="entry name" value="S-adenosyl-L-methionine-dependent methyltransferases"/>
    <property type="match status" value="1"/>
</dbReference>
<dbReference type="OrthoDB" id="9799672at2"/>
<dbReference type="Pfam" id="PF01596">
    <property type="entry name" value="Methyltransf_3"/>
    <property type="match status" value="1"/>
</dbReference>
<sequence>MNSQDYIRKLFAKEDRLRISISEILKESGVTAQSITPEVAKTLQLIVKISGAKNILEIGTLGGYSTICLAKATQGVGHVTSLEISPSL</sequence>
<reference evidence="4 5" key="1">
    <citation type="submission" date="2016-11" db="EMBL/GenBank/DDBJ databases">
        <authorList>
            <person name="Jaros S."/>
            <person name="Januszkiewicz K."/>
            <person name="Wedrychowicz H."/>
        </authorList>
    </citation>
    <scope>NUCLEOTIDE SEQUENCE [LARGE SCALE GENOMIC DNA]</scope>
    <source>
        <strain evidence="4 5">DSM 44666</strain>
    </source>
</reference>
<dbReference type="Gene3D" id="3.40.50.150">
    <property type="entry name" value="Vaccinia Virus protein VP39"/>
    <property type="match status" value="1"/>
</dbReference>
<name>A0A1M4ZXB5_9BACL</name>
<dbReference type="InterPro" id="IPR029063">
    <property type="entry name" value="SAM-dependent_MTases_sf"/>
</dbReference>
<dbReference type="EMBL" id="FQVL01000011">
    <property type="protein sequence ID" value="SHF22594.1"/>
    <property type="molecule type" value="Genomic_DNA"/>
</dbReference>
<accession>A0A1M4ZXB5</accession>
<keyword evidence="3" id="KW-0949">S-adenosyl-L-methionine</keyword>
<evidence type="ECO:0000313" key="4">
    <source>
        <dbReference type="EMBL" id="SHF22594.1"/>
    </source>
</evidence>
<keyword evidence="5" id="KW-1185">Reference proteome</keyword>
<gene>
    <name evidence="4" type="ORF">SAMN05444392_11127</name>
</gene>
<dbReference type="GO" id="GO:0008171">
    <property type="term" value="F:O-methyltransferase activity"/>
    <property type="evidence" value="ECO:0007669"/>
    <property type="project" value="InterPro"/>
</dbReference>
<keyword evidence="2 4" id="KW-0808">Transferase</keyword>